<dbReference type="PROSITE" id="PS50110">
    <property type="entry name" value="RESPONSE_REGULATORY"/>
    <property type="match status" value="1"/>
</dbReference>
<reference evidence="3 4" key="1">
    <citation type="journal article" date="2009" name="Appl. Environ. Microbiol.">
        <title>Three genomes from the phylum Acidobacteria provide insight into the lifestyles of these microorganisms in soils.</title>
        <authorList>
            <person name="Ward N.L."/>
            <person name="Challacombe J.F."/>
            <person name="Janssen P.H."/>
            <person name="Henrissat B."/>
            <person name="Coutinho P.M."/>
            <person name="Wu M."/>
            <person name="Xie G."/>
            <person name="Haft D.H."/>
            <person name="Sait M."/>
            <person name="Badger J."/>
            <person name="Barabote R.D."/>
            <person name="Bradley B."/>
            <person name="Brettin T.S."/>
            <person name="Brinkac L.M."/>
            <person name="Bruce D."/>
            <person name="Creasy T."/>
            <person name="Daugherty S.C."/>
            <person name="Davidsen T.M."/>
            <person name="DeBoy R.T."/>
            <person name="Detter J.C."/>
            <person name="Dodson R.J."/>
            <person name="Durkin A.S."/>
            <person name="Ganapathy A."/>
            <person name="Gwinn-Giglio M."/>
            <person name="Han C.S."/>
            <person name="Khouri H."/>
            <person name="Kiss H."/>
            <person name="Kothari S.P."/>
            <person name="Madupu R."/>
            <person name="Nelson K.E."/>
            <person name="Nelson W.C."/>
            <person name="Paulsen I."/>
            <person name="Penn K."/>
            <person name="Ren Q."/>
            <person name="Rosovitz M.J."/>
            <person name="Selengut J.D."/>
            <person name="Shrivastava S."/>
            <person name="Sullivan S.A."/>
            <person name="Tapia R."/>
            <person name="Thompson L.S."/>
            <person name="Watkins K.L."/>
            <person name="Yang Q."/>
            <person name="Yu C."/>
            <person name="Zafar N."/>
            <person name="Zhou L."/>
            <person name="Kuske C.R."/>
        </authorList>
    </citation>
    <scope>NUCLEOTIDE SEQUENCE [LARGE SCALE GENOMIC DNA]</scope>
    <source>
        <strain evidence="3 4">Ellin345</strain>
    </source>
</reference>
<dbReference type="OrthoDB" id="9780153at2"/>
<name>Q1IQT0_KORVE</name>
<dbReference type="InterPro" id="IPR052048">
    <property type="entry name" value="ST_Response_Regulator"/>
</dbReference>
<dbReference type="HOGENOM" id="CLU_000445_69_15_0"/>
<dbReference type="STRING" id="204669.Acid345_1769"/>
<dbReference type="Pfam" id="PF00072">
    <property type="entry name" value="Response_reg"/>
    <property type="match status" value="1"/>
</dbReference>
<dbReference type="RefSeq" id="WP_011522572.1">
    <property type="nucleotide sequence ID" value="NC_008009.1"/>
</dbReference>
<protein>
    <submittedName>
        <fullName evidence="3">Response regulator receiver protein, CheY</fullName>
    </submittedName>
</protein>
<dbReference type="GO" id="GO:0000160">
    <property type="term" value="P:phosphorelay signal transduction system"/>
    <property type="evidence" value="ECO:0007669"/>
    <property type="project" value="InterPro"/>
</dbReference>
<dbReference type="EnsemblBacteria" id="ABF40770">
    <property type="protein sequence ID" value="ABF40770"/>
    <property type="gene ID" value="Acid345_1769"/>
</dbReference>
<dbReference type="EMBL" id="CP000360">
    <property type="protein sequence ID" value="ABF40770.1"/>
    <property type="molecule type" value="Genomic_DNA"/>
</dbReference>
<dbReference type="KEGG" id="aba:Acid345_1769"/>
<feature type="modified residue" description="4-aspartylphosphate" evidence="1">
    <location>
        <position position="67"/>
    </location>
</feature>
<dbReference type="Proteomes" id="UP000002432">
    <property type="component" value="Chromosome"/>
</dbReference>
<sequence>MEQFAALLRSKDRQPVRYLVVDDSVFARKNLAKMIDTFGGQVAGEAGDGCTAITEYDRTHPDIVLMDITMPQMEGIEAAERIVRQHPDARIVMVSSVGYQENIVAALQKGARHFVQKPVKPEVLYEVIKYVLGDEGLAMASASAVAGDSGQ</sequence>
<proteinExistence type="predicted"/>
<accession>Q1IQT0</accession>
<dbReference type="Gene3D" id="3.40.50.2300">
    <property type="match status" value="1"/>
</dbReference>
<feature type="domain" description="Response regulatory" evidence="2">
    <location>
        <begin position="17"/>
        <end position="132"/>
    </location>
</feature>
<dbReference type="SUPFAM" id="SSF52172">
    <property type="entry name" value="CheY-like"/>
    <property type="match status" value="1"/>
</dbReference>
<dbReference type="SMART" id="SM00448">
    <property type="entry name" value="REC"/>
    <property type="match status" value="1"/>
</dbReference>
<keyword evidence="4" id="KW-1185">Reference proteome</keyword>
<evidence type="ECO:0000313" key="3">
    <source>
        <dbReference type="EMBL" id="ABF40770.1"/>
    </source>
</evidence>
<dbReference type="PANTHER" id="PTHR43228">
    <property type="entry name" value="TWO-COMPONENT RESPONSE REGULATOR"/>
    <property type="match status" value="1"/>
</dbReference>
<organism evidence="3 4">
    <name type="scientific">Koribacter versatilis (strain Ellin345)</name>
    <dbReference type="NCBI Taxonomy" id="204669"/>
    <lineage>
        <taxon>Bacteria</taxon>
        <taxon>Pseudomonadati</taxon>
        <taxon>Acidobacteriota</taxon>
        <taxon>Terriglobia</taxon>
        <taxon>Terriglobales</taxon>
        <taxon>Candidatus Korobacteraceae</taxon>
        <taxon>Candidatus Korobacter</taxon>
    </lineage>
</organism>
<evidence type="ECO:0000259" key="2">
    <source>
        <dbReference type="PROSITE" id="PS50110"/>
    </source>
</evidence>
<dbReference type="InterPro" id="IPR001789">
    <property type="entry name" value="Sig_transdc_resp-reg_receiver"/>
</dbReference>
<keyword evidence="1" id="KW-0597">Phosphoprotein</keyword>
<dbReference type="PANTHER" id="PTHR43228:SF1">
    <property type="entry name" value="TWO-COMPONENT RESPONSE REGULATOR ARR22"/>
    <property type="match status" value="1"/>
</dbReference>
<dbReference type="eggNOG" id="COG2201">
    <property type="taxonomic scope" value="Bacteria"/>
</dbReference>
<evidence type="ECO:0000256" key="1">
    <source>
        <dbReference type="PROSITE-ProRule" id="PRU00169"/>
    </source>
</evidence>
<gene>
    <name evidence="3" type="ordered locus">Acid345_1769</name>
</gene>
<dbReference type="AlphaFoldDB" id="Q1IQT0"/>
<dbReference type="InterPro" id="IPR011006">
    <property type="entry name" value="CheY-like_superfamily"/>
</dbReference>
<evidence type="ECO:0000313" key="4">
    <source>
        <dbReference type="Proteomes" id="UP000002432"/>
    </source>
</evidence>